<evidence type="ECO:0000313" key="3">
    <source>
        <dbReference type="Proteomes" id="UP000677616"/>
    </source>
</evidence>
<reference evidence="2 3" key="1">
    <citation type="submission" date="2021-04" db="EMBL/GenBank/DDBJ databases">
        <title>Complete genome sequence of a novel Streptococcus species.</title>
        <authorList>
            <person name="Teng J.L.L."/>
        </authorList>
    </citation>
    <scope>NUCLEOTIDE SEQUENCE [LARGE SCALE GENOMIC DNA]</scope>
    <source>
        <strain evidence="2 3">HKU75</strain>
    </source>
</reference>
<protein>
    <submittedName>
        <fullName evidence="2">Uncharacterized protein</fullName>
    </submittedName>
</protein>
<keyword evidence="1" id="KW-0472">Membrane</keyword>
<gene>
    <name evidence="2" type="ORF">INT76_01520</name>
</gene>
<organism evidence="2 3">
    <name type="scientific">Streptococcus oriscaviae</name>
    <dbReference type="NCBI Taxonomy" id="2781599"/>
    <lineage>
        <taxon>Bacteria</taxon>
        <taxon>Bacillati</taxon>
        <taxon>Bacillota</taxon>
        <taxon>Bacilli</taxon>
        <taxon>Lactobacillales</taxon>
        <taxon>Streptococcaceae</taxon>
        <taxon>Streptococcus</taxon>
    </lineage>
</organism>
<name>A0ABX7YL81_9STRE</name>
<keyword evidence="3" id="KW-1185">Reference proteome</keyword>
<proteinExistence type="predicted"/>
<sequence>MKYMKRMLFSFMLGGLALYLTATVFAHSQWEGPLLITFFLFSMIYGLAMLHKWKPNLAKIVFEFLVNCLTWP</sequence>
<dbReference type="EMBL" id="CP073084">
    <property type="protein sequence ID" value="QUE54596.1"/>
    <property type="molecule type" value="Genomic_DNA"/>
</dbReference>
<dbReference type="RefSeq" id="WP_212571432.1">
    <property type="nucleotide sequence ID" value="NZ_CP073084.1"/>
</dbReference>
<evidence type="ECO:0000256" key="1">
    <source>
        <dbReference type="SAM" id="Phobius"/>
    </source>
</evidence>
<dbReference type="Proteomes" id="UP000677616">
    <property type="component" value="Chromosome"/>
</dbReference>
<keyword evidence="1" id="KW-0812">Transmembrane</keyword>
<keyword evidence="1" id="KW-1133">Transmembrane helix</keyword>
<feature type="transmembrane region" description="Helical" evidence="1">
    <location>
        <begin position="32"/>
        <end position="50"/>
    </location>
</feature>
<evidence type="ECO:0000313" key="2">
    <source>
        <dbReference type="EMBL" id="QUE54596.1"/>
    </source>
</evidence>
<accession>A0ABX7YL81</accession>